<feature type="compositionally biased region" description="Low complexity" evidence="2">
    <location>
        <begin position="348"/>
        <end position="357"/>
    </location>
</feature>
<dbReference type="EMBL" id="JAEPRB010000017">
    <property type="protein sequence ID" value="KAG2226383.1"/>
    <property type="molecule type" value="Genomic_DNA"/>
</dbReference>
<feature type="domain" description="CCHC-type" evidence="3">
    <location>
        <begin position="326"/>
        <end position="339"/>
    </location>
</feature>
<comment type="caution">
    <text evidence="4">The sequence shown here is derived from an EMBL/GenBank/DDBJ whole genome shotgun (WGS) entry which is preliminary data.</text>
</comment>
<evidence type="ECO:0000313" key="4">
    <source>
        <dbReference type="EMBL" id="KAG2226383.1"/>
    </source>
</evidence>
<dbReference type="GO" id="GO:0003676">
    <property type="term" value="F:nucleic acid binding"/>
    <property type="evidence" value="ECO:0007669"/>
    <property type="project" value="InterPro"/>
</dbReference>
<feature type="region of interest" description="Disordered" evidence="2">
    <location>
        <begin position="338"/>
        <end position="377"/>
    </location>
</feature>
<feature type="compositionally biased region" description="Polar residues" evidence="2">
    <location>
        <begin position="300"/>
        <end position="316"/>
    </location>
</feature>
<dbReference type="InterPro" id="IPR001878">
    <property type="entry name" value="Znf_CCHC"/>
</dbReference>
<dbReference type="SMART" id="SM00343">
    <property type="entry name" value="ZnF_C2HC"/>
    <property type="match status" value="1"/>
</dbReference>
<dbReference type="PANTHER" id="PTHR33223">
    <property type="entry name" value="CCHC-TYPE DOMAIN-CONTAINING PROTEIN"/>
    <property type="match status" value="1"/>
</dbReference>
<evidence type="ECO:0000256" key="1">
    <source>
        <dbReference type="PROSITE-ProRule" id="PRU00047"/>
    </source>
</evidence>
<gene>
    <name evidence="4" type="ORF">INT45_000551</name>
</gene>
<evidence type="ECO:0000313" key="5">
    <source>
        <dbReference type="Proteomes" id="UP000646827"/>
    </source>
</evidence>
<proteinExistence type="predicted"/>
<feature type="region of interest" description="Disordered" evidence="2">
    <location>
        <begin position="294"/>
        <end position="324"/>
    </location>
</feature>
<keyword evidence="5" id="KW-1185">Reference proteome</keyword>
<protein>
    <recommendedName>
        <fullName evidence="3">CCHC-type domain-containing protein</fullName>
    </recommendedName>
</protein>
<keyword evidence="1" id="KW-0862">Zinc</keyword>
<dbReference type="Gene3D" id="4.10.60.10">
    <property type="entry name" value="Zinc finger, CCHC-type"/>
    <property type="match status" value="1"/>
</dbReference>
<accession>A0A8H7SDA1</accession>
<evidence type="ECO:0000259" key="3">
    <source>
        <dbReference type="PROSITE" id="PS50158"/>
    </source>
</evidence>
<sequence length="377" mass="43779">MSDNKNPYKNPNFQNYRTNPIDQLIDEDEENFTTTKQEITFDPPFPRMNEELAKQNALIMQALNALLEQQKIDKPQENKSKQEPSFSFRARVREPDTYHGDRNLDAAIGWIRSVERYLEMVELEQTRWIDYTATLFREEADTWWRQQELLHANDDWVDFKKRFLANFSPPNHRQLARDRLAALVQTGTVADYVTQFQASWSSVPTMGEEEALDRFQRGLHPQIRLQVMTRFPETPDVAMNLALAVEAAQQRSQTILGEASRFPPQPQHPIQHQLTPEYLRTSGVAPMDLDAIHTRGPRQWRSSGRDSSNWRSQGNQRESHDHDKECYNCGGVGHIARTCSSPRRSNKQGRYINQQGRQGQGQGQGRWFQGKGQARRD</sequence>
<dbReference type="Pfam" id="PF00098">
    <property type="entry name" value="zf-CCHC"/>
    <property type="match status" value="1"/>
</dbReference>
<dbReference type="AlphaFoldDB" id="A0A8H7SDA1"/>
<dbReference type="SUPFAM" id="SSF57756">
    <property type="entry name" value="Retrovirus zinc finger-like domains"/>
    <property type="match status" value="1"/>
</dbReference>
<name>A0A8H7SDA1_9FUNG</name>
<dbReference type="InterPro" id="IPR005162">
    <property type="entry name" value="Retrotrans_gag_dom"/>
</dbReference>
<dbReference type="GO" id="GO:0008270">
    <property type="term" value="F:zinc ion binding"/>
    <property type="evidence" value="ECO:0007669"/>
    <property type="project" value="UniProtKB-KW"/>
</dbReference>
<dbReference type="InterPro" id="IPR036875">
    <property type="entry name" value="Znf_CCHC_sf"/>
</dbReference>
<dbReference type="PANTHER" id="PTHR33223:SF6">
    <property type="entry name" value="CCHC-TYPE DOMAIN-CONTAINING PROTEIN"/>
    <property type="match status" value="1"/>
</dbReference>
<dbReference type="OrthoDB" id="2250058at2759"/>
<keyword evidence="1" id="KW-0863">Zinc-finger</keyword>
<reference evidence="4 5" key="1">
    <citation type="submission" date="2020-12" db="EMBL/GenBank/DDBJ databases">
        <title>Metabolic potential, ecology and presence of endohyphal bacteria is reflected in genomic diversity of Mucoromycotina.</title>
        <authorList>
            <person name="Muszewska A."/>
            <person name="Okrasinska A."/>
            <person name="Steczkiewicz K."/>
            <person name="Drgas O."/>
            <person name="Orlowska M."/>
            <person name="Perlinska-Lenart U."/>
            <person name="Aleksandrzak-Piekarczyk T."/>
            <person name="Szatraj K."/>
            <person name="Zielenkiewicz U."/>
            <person name="Pilsyk S."/>
            <person name="Malc E."/>
            <person name="Mieczkowski P."/>
            <person name="Kruszewska J.S."/>
            <person name="Biernat P."/>
            <person name="Pawlowska J."/>
        </authorList>
    </citation>
    <scope>NUCLEOTIDE SEQUENCE [LARGE SCALE GENOMIC DNA]</scope>
    <source>
        <strain evidence="4 5">CBS 142.35</strain>
    </source>
</reference>
<keyword evidence="1" id="KW-0479">Metal-binding</keyword>
<dbReference type="Proteomes" id="UP000646827">
    <property type="component" value="Unassembled WGS sequence"/>
</dbReference>
<organism evidence="4 5">
    <name type="scientific">Circinella minor</name>
    <dbReference type="NCBI Taxonomy" id="1195481"/>
    <lineage>
        <taxon>Eukaryota</taxon>
        <taxon>Fungi</taxon>
        <taxon>Fungi incertae sedis</taxon>
        <taxon>Mucoromycota</taxon>
        <taxon>Mucoromycotina</taxon>
        <taxon>Mucoromycetes</taxon>
        <taxon>Mucorales</taxon>
        <taxon>Lichtheimiaceae</taxon>
        <taxon>Circinella</taxon>
    </lineage>
</organism>
<dbReference type="Pfam" id="PF03732">
    <property type="entry name" value="Retrotrans_gag"/>
    <property type="match status" value="1"/>
</dbReference>
<dbReference type="PROSITE" id="PS50158">
    <property type="entry name" value="ZF_CCHC"/>
    <property type="match status" value="1"/>
</dbReference>
<feature type="compositionally biased region" description="Low complexity" evidence="2">
    <location>
        <begin position="365"/>
        <end position="377"/>
    </location>
</feature>
<evidence type="ECO:0000256" key="2">
    <source>
        <dbReference type="SAM" id="MobiDB-lite"/>
    </source>
</evidence>